<dbReference type="AlphaFoldDB" id="A0A1V6UYE1"/>
<dbReference type="EMBL" id="MDDG01000003">
    <property type="protein sequence ID" value="OQE43432.1"/>
    <property type="molecule type" value="Genomic_DNA"/>
</dbReference>
<evidence type="ECO:0000313" key="3">
    <source>
        <dbReference type="Proteomes" id="UP000191500"/>
    </source>
</evidence>
<sequence length="32" mass="3450">MANGKSPVSPPPGWTMDPDELDYEGEWAAVDS</sequence>
<proteinExistence type="predicted"/>
<keyword evidence="3" id="KW-1185">Reference proteome</keyword>
<reference evidence="3" key="1">
    <citation type="journal article" date="2017" name="Nat. Microbiol.">
        <title>Global analysis of biosynthetic gene clusters reveals vast potential of secondary metabolite production in Penicillium species.</title>
        <authorList>
            <person name="Nielsen J.C."/>
            <person name="Grijseels S."/>
            <person name="Prigent S."/>
            <person name="Ji B."/>
            <person name="Dainat J."/>
            <person name="Nielsen K.F."/>
            <person name="Frisvad J.C."/>
            <person name="Workman M."/>
            <person name="Nielsen J."/>
        </authorList>
    </citation>
    <scope>NUCLEOTIDE SEQUENCE [LARGE SCALE GENOMIC DNA]</scope>
    <source>
        <strain evidence="3">IBT 31321</strain>
    </source>
</reference>
<feature type="region of interest" description="Disordered" evidence="1">
    <location>
        <begin position="1"/>
        <end position="32"/>
    </location>
</feature>
<comment type="caution">
    <text evidence="2">The sequence shown here is derived from an EMBL/GenBank/DDBJ whole genome shotgun (WGS) entry which is preliminary data.</text>
</comment>
<evidence type="ECO:0000313" key="2">
    <source>
        <dbReference type="EMBL" id="OQE43432.1"/>
    </source>
</evidence>
<gene>
    <name evidence="2" type="ORF">PENCOP_c003G01730</name>
</gene>
<name>A0A1V6UYE1_9EURO</name>
<evidence type="ECO:0000256" key="1">
    <source>
        <dbReference type="SAM" id="MobiDB-lite"/>
    </source>
</evidence>
<dbReference type="Proteomes" id="UP000191500">
    <property type="component" value="Unassembled WGS sequence"/>
</dbReference>
<accession>A0A1V6UYE1</accession>
<organism evidence="2 3">
    <name type="scientific">Penicillium coprophilum</name>
    <dbReference type="NCBI Taxonomy" id="36646"/>
    <lineage>
        <taxon>Eukaryota</taxon>
        <taxon>Fungi</taxon>
        <taxon>Dikarya</taxon>
        <taxon>Ascomycota</taxon>
        <taxon>Pezizomycotina</taxon>
        <taxon>Eurotiomycetes</taxon>
        <taxon>Eurotiomycetidae</taxon>
        <taxon>Eurotiales</taxon>
        <taxon>Aspergillaceae</taxon>
        <taxon>Penicillium</taxon>
    </lineage>
</organism>
<protein>
    <submittedName>
        <fullName evidence="2">Uncharacterized protein</fullName>
    </submittedName>
</protein>